<dbReference type="Proteomes" id="UP000605568">
    <property type="component" value="Unassembled WGS sequence"/>
</dbReference>
<organism evidence="6 7">
    <name type="scientific">Lentzea cavernae</name>
    <dbReference type="NCBI Taxonomy" id="2020703"/>
    <lineage>
        <taxon>Bacteria</taxon>
        <taxon>Bacillati</taxon>
        <taxon>Actinomycetota</taxon>
        <taxon>Actinomycetes</taxon>
        <taxon>Pseudonocardiales</taxon>
        <taxon>Pseudonocardiaceae</taxon>
        <taxon>Lentzea</taxon>
    </lineage>
</organism>
<dbReference type="Gene3D" id="2.60.40.2030">
    <property type="match status" value="1"/>
</dbReference>
<gene>
    <name evidence="6" type="ORF">GCM10017774_12180</name>
</gene>
<evidence type="ECO:0000256" key="4">
    <source>
        <dbReference type="SAM" id="SignalP"/>
    </source>
</evidence>
<dbReference type="InterPro" id="IPR038081">
    <property type="entry name" value="CalX-like_sf"/>
</dbReference>
<feature type="signal peptide" evidence="4">
    <location>
        <begin position="1"/>
        <end position="19"/>
    </location>
</feature>
<dbReference type="SUPFAM" id="SSF141072">
    <property type="entry name" value="CalX-like"/>
    <property type="match status" value="1"/>
</dbReference>
<evidence type="ECO:0000256" key="1">
    <source>
        <dbReference type="ARBA" id="ARBA00022729"/>
    </source>
</evidence>
<protein>
    <recommendedName>
        <fullName evidence="5">Calx-beta domain-containing protein</fullName>
    </recommendedName>
</protein>
<evidence type="ECO:0000313" key="6">
    <source>
        <dbReference type="EMBL" id="GHH32017.1"/>
    </source>
</evidence>
<sequence length="143" mass="15117">MKTIMVLLLLLLGIVPAHGAASCDPPDCPVVVDAIDGPVHEKADSYTAVLALRGGAAQQGVEVAQQDVEVAYRFVDGTAKQGEDYKAAPRGTVTIKAGQTRAGVPYRVLRVTDQSKQFTLEITSVKNGQIGKRVAVFTIGGKR</sequence>
<dbReference type="RefSeq" id="WP_191296544.1">
    <property type="nucleotide sequence ID" value="NZ_BNAR01000002.1"/>
</dbReference>
<proteinExistence type="predicted"/>
<dbReference type="PROSITE" id="PS51257">
    <property type="entry name" value="PROKAR_LIPOPROTEIN"/>
    <property type="match status" value="1"/>
</dbReference>
<keyword evidence="2" id="KW-0677">Repeat</keyword>
<keyword evidence="1 4" id="KW-0732">Signal</keyword>
<feature type="chain" id="PRO_5047086160" description="Calx-beta domain-containing protein" evidence="4">
    <location>
        <begin position="20"/>
        <end position="143"/>
    </location>
</feature>
<evidence type="ECO:0000256" key="2">
    <source>
        <dbReference type="ARBA" id="ARBA00022737"/>
    </source>
</evidence>
<keyword evidence="7" id="KW-1185">Reference proteome</keyword>
<dbReference type="Pfam" id="PF03160">
    <property type="entry name" value="Calx-beta"/>
    <property type="match status" value="1"/>
</dbReference>
<comment type="caution">
    <text evidence="6">The sequence shown here is derived from an EMBL/GenBank/DDBJ whole genome shotgun (WGS) entry which is preliminary data.</text>
</comment>
<evidence type="ECO:0000259" key="5">
    <source>
        <dbReference type="Pfam" id="PF03160"/>
    </source>
</evidence>
<dbReference type="EMBL" id="BNAR01000002">
    <property type="protein sequence ID" value="GHH32017.1"/>
    <property type="molecule type" value="Genomic_DNA"/>
</dbReference>
<reference evidence="7" key="1">
    <citation type="journal article" date="2019" name="Int. J. Syst. Evol. Microbiol.">
        <title>The Global Catalogue of Microorganisms (GCM) 10K type strain sequencing project: providing services to taxonomists for standard genome sequencing and annotation.</title>
        <authorList>
            <consortium name="The Broad Institute Genomics Platform"/>
            <consortium name="The Broad Institute Genome Sequencing Center for Infectious Disease"/>
            <person name="Wu L."/>
            <person name="Ma J."/>
        </authorList>
    </citation>
    <scope>NUCLEOTIDE SEQUENCE [LARGE SCALE GENOMIC DNA]</scope>
    <source>
        <strain evidence="7">CGMCC 4.7367</strain>
    </source>
</reference>
<name>A0ABQ3M2K7_9PSEU</name>
<keyword evidence="3" id="KW-0106">Calcium</keyword>
<evidence type="ECO:0000256" key="3">
    <source>
        <dbReference type="ARBA" id="ARBA00022837"/>
    </source>
</evidence>
<evidence type="ECO:0000313" key="7">
    <source>
        <dbReference type="Proteomes" id="UP000605568"/>
    </source>
</evidence>
<dbReference type="InterPro" id="IPR003644">
    <property type="entry name" value="Calx_beta"/>
</dbReference>
<feature type="domain" description="Calx-beta" evidence="5">
    <location>
        <begin position="64"/>
        <end position="128"/>
    </location>
</feature>
<accession>A0ABQ3M2K7</accession>